<dbReference type="InterPro" id="IPR042105">
    <property type="entry name" value="Ribosomal_bL31_sf"/>
</dbReference>
<dbReference type="EMBL" id="UINC01005675">
    <property type="protein sequence ID" value="SVA22835.1"/>
    <property type="molecule type" value="Genomic_DNA"/>
</dbReference>
<dbReference type="NCBIfam" id="NF001809">
    <property type="entry name" value="PRK00528.1"/>
    <property type="match status" value="1"/>
</dbReference>
<dbReference type="NCBIfam" id="TIGR00105">
    <property type="entry name" value="L31"/>
    <property type="match status" value="1"/>
</dbReference>
<evidence type="ECO:0000256" key="3">
    <source>
        <dbReference type="ARBA" id="ARBA00022884"/>
    </source>
</evidence>
<dbReference type="SUPFAM" id="SSF143800">
    <property type="entry name" value="L28p-like"/>
    <property type="match status" value="1"/>
</dbReference>
<dbReference type="InterPro" id="IPR002150">
    <property type="entry name" value="Ribosomal_bL31"/>
</dbReference>
<dbReference type="NCBIfam" id="NF000612">
    <property type="entry name" value="PRK00019.1"/>
    <property type="match status" value="1"/>
</dbReference>
<proteinExistence type="inferred from homology"/>
<evidence type="ECO:0000256" key="5">
    <source>
        <dbReference type="ARBA" id="ARBA00023274"/>
    </source>
</evidence>
<gene>
    <name evidence="7" type="ORF">METZ01_LOCUS75689</name>
</gene>
<dbReference type="Gene3D" id="4.10.830.30">
    <property type="entry name" value="Ribosomal protein L31"/>
    <property type="match status" value="1"/>
</dbReference>
<dbReference type="GO" id="GO:0005840">
    <property type="term" value="C:ribosome"/>
    <property type="evidence" value="ECO:0007669"/>
    <property type="project" value="UniProtKB-KW"/>
</dbReference>
<evidence type="ECO:0000256" key="2">
    <source>
        <dbReference type="ARBA" id="ARBA00022730"/>
    </source>
</evidence>
<keyword evidence="5" id="KW-0687">Ribonucleoprotein</keyword>
<dbReference type="InterPro" id="IPR034704">
    <property type="entry name" value="Ribosomal_bL28/bL31-like_sf"/>
</dbReference>
<comment type="similarity">
    <text evidence="1">Belongs to the bacterial ribosomal protein bL31 family. Type A subfamily.</text>
</comment>
<dbReference type="GO" id="GO:0019843">
    <property type="term" value="F:rRNA binding"/>
    <property type="evidence" value="ECO:0007669"/>
    <property type="project" value="UniProtKB-KW"/>
</dbReference>
<evidence type="ECO:0000256" key="4">
    <source>
        <dbReference type="ARBA" id="ARBA00022980"/>
    </source>
</evidence>
<dbReference type="PROSITE" id="PS01143">
    <property type="entry name" value="RIBOSOMAL_L31"/>
    <property type="match status" value="1"/>
</dbReference>
<dbReference type="PANTHER" id="PTHR33280">
    <property type="entry name" value="50S RIBOSOMAL PROTEIN L31, CHLOROPLASTIC"/>
    <property type="match status" value="1"/>
</dbReference>
<keyword evidence="4" id="KW-0689">Ribosomal protein</keyword>
<dbReference type="GO" id="GO:0006412">
    <property type="term" value="P:translation"/>
    <property type="evidence" value="ECO:0007669"/>
    <property type="project" value="InterPro"/>
</dbReference>
<protein>
    <recommendedName>
        <fullName evidence="6">Large ribosomal subunit protein bL31</fullName>
    </recommendedName>
</protein>
<evidence type="ECO:0000256" key="6">
    <source>
        <dbReference type="ARBA" id="ARBA00035687"/>
    </source>
</evidence>
<sequence>MKADTHPAYEAIEVTCQCGNTFSTRSTLGSDLHVEICSACHPFYTGQQKIIDTAGRVGKFQKKYGR</sequence>
<reference evidence="7" key="1">
    <citation type="submission" date="2018-05" db="EMBL/GenBank/DDBJ databases">
        <authorList>
            <person name="Lanie J.A."/>
            <person name="Ng W.-L."/>
            <person name="Kazmierczak K.M."/>
            <person name="Andrzejewski T.M."/>
            <person name="Davidsen T.M."/>
            <person name="Wayne K.J."/>
            <person name="Tettelin H."/>
            <person name="Glass J.I."/>
            <person name="Rusch D."/>
            <person name="Podicherti R."/>
            <person name="Tsui H.-C.T."/>
            <person name="Winkler M.E."/>
        </authorList>
    </citation>
    <scope>NUCLEOTIDE SEQUENCE</scope>
</reference>
<dbReference type="PANTHER" id="PTHR33280:SF6">
    <property type="entry name" value="LARGE RIBOSOMAL SUBUNIT PROTEIN BL31A"/>
    <property type="match status" value="1"/>
</dbReference>
<organism evidence="7">
    <name type="scientific">marine metagenome</name>
    <dbReference type="NCBI Taxonomy" id="408172"/>
    <lineage>
        <taxon>unclassified sequences</taxon>
        <taxon>metagenomes</taxon>
        <taxon>ecological metagenomes</taxon>
    </lineage>
</organism>
<dbReference type="PRINTS" id="PR01249">
    <property type="entry name" value="RIBOSOMALL31"/>
</dbReference>
<accession>A0A381U3N0</accession>
<dbReference type="InterPro" id="IPR027491">
    <property type="entry name" value="Ribosomal_bL31_A"/>
</dbReference>
<dbReference type="GO" id="GO:0003735">
    <property type="term" value="F:structural constituent of ribosome"/>
    <property type="evidence" value="ECO:0007669"/>
    <property type="project" value="InterPro"/>
</dbReference>
<keyword evidence="2" id="KW-0699">rRNA-binding</keyword>
<evidence type="ECO:0000256" key="1">
    <source>
        <dbReference type="ARBA" id="ARBA00009296"/>
    </source>
</evidence>
<evidence type="ECO:0000313" key="7">
    <source>
        <dbReference type="EMBL" id="SVA22835.1"/>
    </source>
</evidence>
<dbReference type="AlphaFoldDB" id="A0A381U3N0"/>
<keyword evidence="3" id="KW-0694">RNA-binding</keyword>
<dbReference type="HAMAP" id="MF_00501">
    <property type="entry name" value="Ribosomal_bL31_1"/>
    <property type="match status" value="1"/>
</dbReference>
<dbReference type="GO" id="GO:1990904">
    <property type="term" value="C:ribonucleoprotein complex"/>
    <property type="evidence" value="ECO:0007669"/>
    <property type="project" value="UniProtKB-KW"/>
</dbReference>
<dbReference type="Pfam" id="PF01197">
    <property type="entry name" value="Ribosomal_L31"/>
    <property type="match status" value="1"/>
</dbReference>
<name>A0A381U3N0_9ZZZZ</name>